<evidence type="ECO:0000313" key="1">
    <source>
        <dbReference type="EMBL" id="GBF87985.1"/>
    </source>
</evidence>
<dbReference type="InParanoid" id="A0A2V0NT21"/>
<dbReference type="EMBL" id="BDRX01000003">
    <property type="protein sequence ID" value="GBF87985.1"/>
    <property type="molecule type" value="Genomic_DNA"/>
</dbReference>
<evidence type="ECO:0000313" key="2">
    <source>
        <dbReference type="Proteomes" id="UP000247498"/>
    </source>
</evidence>
<dbReference type="STRING" id="307507.A0A2V0NT21"/>
<dbReference type="AlphaFoldDB" id="A0A2V0NT21"/>
<protein>
    <submittedName>
        <fullName evidence="1">Uncharacterized protein</fullName>
    </submittedName>
</protein>
<dbReference type="Proteomes" id="UP000247498">
    <property type="component" value="Unassembled WGS sequence"/>
</dbReference>
<gene>
    <name evidence="1" type="ORF">Rsub_00697</name>
</gene>
<comment type="caution">
    <text evidence="1">The sequence shown here is derived from an EMBL/GenBank/DDBJ whole genome shotgun (WGS) entry which is preliminary data.</text>
</comment>
<reference evidence="1 2" key="1">
    <citation type="journal article" date="2018" name="Sci. Rep.">
        <title>Raphidocelis subcapitata (=Pseudokirchneriella subcapitata) provides an insight into genome evolution and environmental adaptations in the Sphaeropleales.</title>
        <authorList>
            <person name="Suzuki S."/>
            <person name="Yamaguchi H."/>
            <person name="Nakajima N."/>
            <person name="Kawachi M."/>
        </authorList>
    </citation>
    <scope>NUCLEOTIDE SEQUENCE [LARGE SCALE GENOMIC DNA]</scope>
    <source>
        <strain evidence="1 2">NIES-35</strain>
    </source>
</reference>
<keyword evidence="2" id="KW-1185">Reference proteome</keyword>
<accession>A0A2V0NT21</accession>
<sequence>MAPAPAACAEASSWRAMDVDACASSSDSDQDPRCTAGRAASCLSRCGLAAASAEAARLPGALADWVSQFGATKPFDQHSAEELMAALRAACAADAAPCVQLLLRTAAELLRSCDCALAGVAAAAAAGSPAALVAALSSPELSRLAAWRGPRAPAMLADTLAGALRASLAAAAPPASRAACFNSLLAALSDPSNPAAAARPALAPHARGLLVAAAEAGARGALQALLVALPEHCECLDAAALEAARARGHCDVAADIALLLQLRAPQHARGVGPEAAAAAAAAAGPEDMSVVIDTPAPPSLGGASSWGTSSCASPLAPRHPAARKAAAAAAAAAARGAAARGSFSSVPSSCGGGGGSEWGGSSRASSCCGYDEAGVVGELDISRPRDCRPPAPAAPASPGADCWSRHPAMCGGAAAAAAKPPAAPHAPPPPSPPAGAGVCGTLLRAVRSDDVAAAARLLTRLVEEQGALPPLPAGSDSASPLEAFILDLLAAAGAAGAGDCAHLLLTAVGGNDDAALKPRAAAALLLAAASAGRGALVQAAAEAHPWVRGELAAPRRGANAGSPLACEVAAVALRAGHRGAAAAVAGCLPCGAPVRRAAEALIAAAGAPAPAQQPLHAAVHAR</sequence>
<proteinExistence type="predicted"/>
<organism evidence="1 2">
    <name type="scientific">Raphidocelis subcapitata</name>
    <dbReference type="NCBI Taxonomy" id="307507"/>
    <lineage>
        <taxon>Eukaryota</taxon>
        <taxon>Viridiplantae</taxon>
        <taxon>Chlorophyta</taxon>
        <taxon>core chlorophytes</taxon>
        <taxon>Chlorophyceae</taxon>
        <taxon>CS clade</taxon>
        <taxon>Sphaeropleales</taxon>
        <taxon>Selenastraceae</taxon>
        <taxon>Raphidocelis</taxon>
    </lineage>
</organism>
<name>A0A2V0NT21_9CHLO</name>